<evidence type="ECO:0000259" key="1">
    <source>
        <dbReference type="Pfam" id="PF02517"/>
    </source>
</evidence>
<sequence>MYGNMGETGPQQNGPGYLVLTTTGVQLTYTTPFGAYCTYLFLPTGSLSTPMSAHAFWAGYTRDRRRNGQISDKEIS</sequence>
<dbReference type="Proteomes" id="UP000054549">
    <property type="component" value="Unassembled WGS sequence"/>
</dbReference>
<proteinExistence type="predicted"/>
<dbReference type="HOGENOM" id="CLU_2677647_0_0_1"/>
<gene>
    <name evidence="2" type="ORF">M378DRAFT_167271</name>
</gene>
<feature type="non-terminal residue" evidence="2">
    <location>
        <position position="76"/>
    </location>
</feature>
<dbReference type="InterPro" id="IPR003675">
    <property type="entry name" value="Rce1/LyrA-like_dom"/>
</dbReference>
<dbReference type="Pfam" id="PF02517">
    <property type="entry name" value="Rce1-like"/>
    <property type="match status" value="1"/>
</dbReference>
<reference evidence="2 3" key="1">
    <citation type="submission" date="2014-04" db="EMBL/GenBank/DDBJ databases">
        <title>Evolutionary Origins and Diversification of the Mycorrhizal Mutualists.</title>
        <authorList>
            <consortium name="DOE Joint Genome Institute"/>
            <consortium name="Mycorrhizal Genomics Consortium"/>
            <person name="Kohler A."/>
            <person name="Kuo A."/>
            <person name="Nagy L.G."/>
            <person name="Floudas D."/>
            <person name="Copeland A."/>
            <person name="Barry K.W."/>
            <person name="Cichocki N."/>
            <person name="Veneault-Fourrey C."/>
            <person name="LaButti K."/>
            <person name="Lindquist E.A."/>
            <person name="Lipzen A."/>
            <person name="Lundell T."/>
            <person name="Morin E."/>
            <person name="Murat C."/>
            <person name="Riley R."/>
            <person name="Ohm R."/>
            <person name="Sun H."/>
            <person name="Tunlid A."/>
            <person name="Henrissat B."/>
            <person name="Grigoriev I.V."/>
            <person name="Hibbett D.S."/>
            <person name="Martin F."/>
        </authorList>
    </citation>
    <scope>NUCLEOTIDE SEQUENCE [LARGE SCALE GENOMIC DNA]</scope>
    <source>
        <strain evidence="2 3">Koide BX008</strain>
    </source>
</reference>
<name>A0A0C2SDL6_AMAMK</name>
<dbReference type="GO" id="GO:0004175">
    <property type="term" value="F:endopeptidase activity"/>
    <property type="evidence" value="ECO:0007669"/>
    <property type="project" value="UniProtKB-ARBA"/>
</dbReference>
<dbReference type="GO" id="GO:0080120">
    <property type="term" value="P:CAAX-box protein maturation"/>
    <property type="evidence" value="ECO:0007669"/>
    <property type="project" value="UniProtKB-ARBA"/>
</dbReference>
<dbReference type="EMBL" id="KN818288">
    <property type="protein sequence ID" value="KIL61110.1"/>
    <property type="molecule type" value="Genomic_DNA"/>
</dbReference>
<dbReference type="AlphaFoldDB" id="A0A0C2SDL6"/>
<protein>
    <recommendedName>
        <fullName evidence="1">CAAX prenyl protease 2/Lysostaphin resistance protein A-like domain-containing protein</fullName>
    </recommendedName>
</protein>
<feature type="domain" description="CAAX prenyl protease 2/Lysostaphin resistance protein A-like" evidence="1">
    <location>
        <begin position="24"/>
        <end position="57"/>
    </location>
</feature>
<evidence type="ECO:0000313" key="3">
    <source>
        <dbReference type="Proteomes" id="UP000054549"/>
    </source>
</evidence>
<dbReference type="InParanoid" id="A0A0C2SDL6"/>
<organism evidence="2 3">
    <name type="scientific">Amanita muscaria (strain Koide BX008)</name>
    <dbReference type="NCBI Taxonomy" id="946122"/>
    <lineage>
        <taxon>Eukaryota</taxon>
        <taxon>Fungi</taxon>
        <taxon>Dikarya</taxon>
        <taxon>Basidiomycota</taxon>
        <taxon>Agaricomycotina</taxon>
        <taxon>Agaricomycetes</taxon>
        <taxon>Agaricomycetidae</taxon>
        <taxon>Agaricales</taxon>
        <taxon>Pluteineae</taxon>
        <taxon>Amanitaceae</taxon>
        <taxon>Amanita</taxon>
    </lineage>
</organism>
<accession>A0A0C2SDL6</accession>
<evidence type="ECO:0000313" key="2">
    <source>
        <dbReference type="EMBL" id="KIL61110.1"/>
    </source>
</evidence>
<keyword evidence="3" id="KW-1185">Reference proteome</keyword>